<dbReference type="PROSITE" id="PS50987">
    <property type="entry name" value="HTH_ARSR_2"/>
    <property type="match status" value="1"/>
</dbReference>
<sequence>MEAVAATRMFQALANETRLAVFRLLMRAEPDGLAAGAIAVCLGVVPSTLSAHLKELERAGLVTVERQGRQLIYRAETGGARALIGFLIADCCGGHPDVCADLQVGAACGPLAAPAAPRLPIEAQMTDTPQPAAAAQPAATLDRGRVYNVLFLCTGNAVRSIMAEALLNHLGRGRFRAFSAGSNPAGQPDPLALTLLERSRIPTEGLRSKNWDEYQAEGAPKFDFVFTVCDHARETCPVWPGQPMTAHWGVPDPADASGTPAERVLAVAEAFRMLNTRIGIFANLSITALDRLALQKSIDDIGRTAAA</sequence>
<evidence type="ECO:0000313" key="3">
    <source>
        <dbReference type="EMBL" id="GGB46326.1"/>
    </source>
</evidence>
<dbReference type="CDD" id="cd00090">
    <property type="entry name" value="HTH_ARSR"/>
    <property type="match status" value="1"/>
</dbReference>
<dbReference type="Gene3D" id="1.10.10.10">
    <property type="entry name" value="Winged helix-like DNA-binding domain superfamily/Winged helix DNA-binding domain"/>
    <property type="match status" value="1"/>
</dbReference>
<dbReference type="NCBIfam" id="NF033788">
    <property type="entry name" value="HTH_metalloreg"/>
    <property type="match status" value="1"/>
</dbReference>
<gene>
    <name evidence="3" type="ORF">GCM10011505_29350</name>
</gene>
<dbReference type="SMART" id="SM00418">
    <property type="entry name" value="HTH_ARSR"/>
    <property type="match status" value="1"/>
</dbReference>
<dbReference type="InterPro" id="IPR023485">
    <property type="entry name" value="Ptyr_pPase"/>
</dbReference>
<comment type="caution">
    <text evidence="3">The sequence shown here is derived from an EMBL/GenBank/DDBJ whole genome shotgun (WGS) entry which is preliminary data.</text>
</comment>
<evidence type="ECO:0000259" key="2">
    <source>
        <dbReference type="PROSITE" id="PS50987"/>
    </source>
</evidence>
<dbReference type="Proteomes" id="UP000603352">
    <property type="component" value="Unassembled WGS sequence"/>
</dbReference>
<evidence type="ECO:0000256" key="1">
    <source>
        <dbReference type="ARBA" id="ARBA00022849"/>
    </source>
</evidence>
<organism evidence="3 4">
    <name type="scientific">Tistrella bauzanensis</name>
    <dbReference type="NCBI Taxonomy" id="657419"/>
    <lineage>
        <taxon>Bacteria</taxon>
        <taxon>Pseudomonadati</taxon>
        <taxon>Pseudomonadota</taxon>
        <taxon>Alphaproteobacteria</taxon>
        <taxon>Geminicoccales</taxon>
        <taxon>Geminicoccaceae</taxon>
        <taxon>Tistrella</taxon>
    </lineage>
</organism>
<proteinExistence type="predicted"/>
<dbReference type="InterPro" id="IPR001845">
    <property type="entry name" value="HTH_ArsR_DNA-bd_dom"/>
</dbReference>
<dbReference type="SMART" id="SM00226">
    <property type="entry name" value="LMWPc"/>
    <property type="match status" value="1"/>
</dbReference>
<dbReference type="InterPro" id="IPR036390">
    <property type="entry name" value="WH_DNA-bd_sf"/>
</dbReference>
<evidence type="ECO:0000313" key="4">
    <source>
        <dbReference type="Proteomes" id="UP000603352"/>
    </source>
</evidence>
<keyword evidence="4" id="KW-1185">Reference proteome</keyword>
<dbReference type="SUPFAM" id="SSF52788">
    <property type="entry name" value="Phosphotyrosine protein phosphatases I"/>
    <property type="match status" value="1"/>
</dbReference>
<dbReference type="EMBL" id="BMDZ01000034">
    <property type="protein sequence ID" value="GGB46326.1"/>
    <property type="molecule type" value="Genomic_DNA"/>
</dbReference>
<dbReference type="InterPro" id="IPR036388">
    <property type="entry name" value="WH-like_DNA-bd_sf"/>
</dbReference>
<protein>
    <submittedName>
        <fullName evidence="3">ArsR family transcriptional regulator</fullName>
    </submittedName>
</protein>
<dbReference type="RefSeq" id="WP_188579161.1">
    <property type="nucleotide sequence ID" value="NZ_BMDZ01000034.1"/>
</dbReference>
<feature type="domain" description="HTH arsR-type" evidence="2">
    <location>
        <begin position="1"/>
        <end position="95"/>
    </location>
</feature>
<dbReference type="PRINTS" id="PR00778">
    <property type="entry name" value="HTHARSR"/>
</dbReference>
<dbReference type="Pfam" id="PF12840">
    <property type="entry name" value="HTH_20"/>
    <property type="match status" value="1"/>
</dbReference>
<dbReference type="PANTHER" id="PTHR43428:SF1">
    <property type="entry name" value="ARSENATE REDUCTASE"/>
    <property type="match status" value="1"/>
</dbReference>
<dbReference type="CDD" id="cd16345">
    <property type="entry name" value="LMWP_ArsC"/>
    <property type="match status" value="1"/>
</dbReference>
<dbReference type="Gene3D" id="3.40.50.2300">
    <property type="match status" value="1"/>
</dbReference>
<dbReference type="SUPFAM" id="SSF46785">
    <property type="entry name" value="Winged helix' DNA-binding domain"/>
    <property type="match status" value="1"/>
</dbReference>
<dbReference type="Pfam" id="PF01451">
    <property type="entry name" value="LMWPc"/>
    <property type="match status" value="1"/>
</dbReference>
<reference evidence="4" key="1">
    <citation type="journal article" date="2019" name="Int. J. Syst. Evol. Microbiol.">
        <title>The Global Catalogue of Microorganisms (GCM) 10K type strain sequencing project: providing services to taxonomists for standard genome sequencing and annotation.</title>
        <authorList>
            <consortium name="The Broad Institute Genomics Platform"/>
            <consortium name="The Broad Institute Genome Sequencing Center for Infectious Disease"/>
            <person name="Wu L."/>
            <person name="Ma J."/>
        </authorList>
    </citation>
    <scope>NUCLEOTIDE SEQUENCE [LARGE SCALE GENOMIC DNA]</scope>
    <source>
        <strain evidence="4">CGMCC 1.10188</strain>
    </source>
</reference>
<name>A0ABQ1INV5_9PROT</name>
<accession>A0ABQ1INV5</accession>
<dbReference type="InterPro" id="IPR036196">
    <property type="entry name" value="Ptyr_pPase_sf"/>
</dbReference>
<dbReference type="InterPro" id="IPR011991">
    <property type="entry name" value="ArsR-like_HTH"/>
</dbReference>
<dbReference type="PANTHER" id="PTHR43428">
    <property type="entry name" value="ARSENATE REDUCTASE"/>
    <property type="match status" value="1"/>
</dbReference>
<keyword evidence="1" id="KW-0059">Arsenical resistance</keyword>